<gene>
    <name evidence="1" type="ORF">I4F81_003921</name>
</gene>
<proteinExistence type="predicted"/>
<comment type="caution">
    <text evidence="1">The sequence shown here is derived from an EMBL/GenBank/DDBJ whole genome shotgun (WGS) entry which is preliminary data.</text>
</comment>
<organism evidence="1 2">
    <name type="scientific">Pyropia yezoensis</name>
    <name type="common">Susabi-nori</name>
    <name type="synonym">Porphyra yezoensis</name>
    <dbReference type="NCBI Taxonomy" id="2788"/>
    <lineage>
        <taxon>Eukaryota</taxon>
        <taxon>Rhodophyta</taxon>
        <taxon>Bangiophyceae</taxon>
        <taxon>Bangiales</taxon>
        <taxon>Bangiaceae</taxon>
        <taxon>Pyropia</taxon>
    </lineage>
</organism>
<name>A0ACC3BU01_PYRYE</name>
<keyword evidence="2" id="KW-1185">Reference proteome</keyword>
<accession>A0ACC3BU01</accession>
<reference evidence="1" key="1">
    <citation type="submission" date="2019-11" db="EMBL/GenBank/DDBJ databases">
        <title>Nori genome reveals adaptations in red seaweeds to the harsh intertidal environment.</title>
        <authorList>
            <person name="Wang D."/>
            <person name="Mao Y."/>
        </authorList>
    </citation>
    <scope>NUCLEOTIDE SEQUENCE</scope>
    <source>
        <tissue evidence="1">Gametophyte</tissue>
    </source>
</reference>
<dbReference type="EMBL" id="CM020618">
    <property type="protein sequence ID" value="KAK1861337.1"/>
    <property type="molecule type" value="Genomic_DNA"/>
</dbReference>
<protein>
    <submittedName>
        <fullName evidence="1">Uncharacterized protein</fullName>
    </submittedName>
</protein>
<evidence type="ECO:0000313" key="1">
    <source>
        <dbReference type="EMBL" id="KAK1861337.1"/>
    </source>
</evidence>
<evidence type="ECO:0000313" key="2">
    <source>
        <dbReference type="Proteomes" id="UP000798662"/>
    </source>
</evidence>
<dbReference type="Proteomes" id="UP000798662">
    <property type="component" value="Chromosome 1"/>
</dbReference>
<sequence>MAAFAFVTALPVLRGTSWASSAVATTMRDGGPRRALRMTTSPPPPTKSSSGKSPSMPFMPNPQNLDASIPGFAGFDPFGFVARIDRRWMIEAEIKNGRVAMLGALGMVVQEFVHLPNHLYANPLPAGAFNDVPALALWQIFAFCGLFELATYAGNVNYPMMLEFFDKHPERVGGTFGLDFTKFAGPMDGEKAKRLRTSEIKNGRLAMLAAGGMITQSVMYNTPIVQQLLHFQPMNNMP</sequence>